<name>A0A937SB06_9GAMM</name>
<comment type="caution">
    <text evidence="5">Lacks conserved residue(s) required for the propagation of feature annotation.</text>
</comment>
<proteinExistence type="inferred from homology"/>
<keyword evidence="5" id="KW-0963">Cytoplasm</keyword>
<dbReference type="CDD" id="cd18081">
    <property type="entry name" value="RlmH-like"/>
    <property type="match status" value="1"/>
</dbReference>
<feature type="binding site" evidence="5">
    <location>
        <position position="103"/>
    </location>
    <ligand>
        <name>S-adenosyl-L-methionine</name>
        <dbReference type="ChEBI" id="CHEBI:59789"/>
    </ligand>
</feature>
<organism evidence="6 7">
    <name type="scientific">SAR86 cluster bacterium</name>
    <dbReference type="NCBI Taxonomy" id="2030880"/>
    <lineage>
        <taxon>Bacteria</taxon>
        <taxon>Pseudomonadati</taxon>
        <taxon>Pseudomonadota</taxon>
        <taxon>Gammaproteobacteria</taxon>
        <taxon>SAR86 cluster</taxon>
    </lineage>
</organism>
<feature type="binding site" evidence="5">
    <location>
        <begin position="122"/>
        <end position="127"/>
    </location>
    <ligand>
        <name>S-adenosyl-L-methionine</name>
        <dbReference type="ChEBI" id="CHEBI:59789"/>
    </ligand>
</feature>
<dbReference type="InterPro" id="IPR029028">
    <property type="entry name" value="Alpha/beta_knot_MTases"/>
</dbReference>
<keyword evidence="1 5" id="KW-0489">Methyltransferase</keyword>
<keyword evidence="2 5" id="KW-0808">Transferase</keyword>
<evidence type="ECO:0000313" key="6">
    <source>
        <dbReference type="EMBL" id="MBL6903547.1"/>
    </source>
</evidence>
<dbReference type="Gene3D" id="3.40.1280.10">
    <property type="match status" value="1"/>
</dbReference>
<accession>A0A937SB06</accession>
<dbReference type="InterPro" id="IPR029026">
    <property type="entry name" value="tRNA_m1G_MTases_N"/>
</dbReference>
<dbReference type="PANTHER" id="PTHR33603:SF1">
    <property type="entry name" value="RIBOSOMAL RNA LARGE SUBUNIT METHYLTRANSFERASE H"/>
    <property type="match status" value="1"/>
</dbReference>
<dbReference type="Pfam" id="PF02590">
    <property type="entry name" value="SPOUT_MTase"/>
    <property type="match status" value="1"/>
</dbReference>
<dbReference type="SUPFAM" id="SSF75217">
    <property type="entry name" value="alpha/beta knot"/>
    <property type="match status" value="1"/>
</dbReference>
<dbReference type="GO" id="GO:0070038">
    <property type="term" value="F:rRNA (pseudouridine-N3-)-methyltransferase activity"/>
    <property type="evidence" value="ECO:0007669"/>
    <property type="project" value="UniProtKB-UniRule"/>
</dbReference>
<comment type="subcellular location">
    <subcellularLocation>
        <location evidence="5">Cytoplasm</location>
    </subcellularLocation>
</comment>
<comment type="caution">
    <text evidence="6">The sequence shown here is derived from an EMBL/GenBank/DDBJ whole genome shotgun (WGS) entry which is preliminary data.</text>
</comment>
<evidence type="ECO:0000313" key="7">
    <source>
        <dbReference type="Proteomes" id="UP000705230"/>
    </source>
</evidence>
<comment type="function">
    <text evidence="5">Specifically methylates the pseudouridine at position 1915 (m3Psi1915) in 23S rRNA.</text>
</comment>
<evidence type="ECO:0000256" key="1">
    <source>
        <dbReference type="ARBA" id="ARBA00022603"/>
    </source>
</evidence>
<sequence length="154" mass="17938">MKCNIISVGHKPSKWESEGIKFYTKQLPKNFIINYIDLKGKQHPKMSKDEVLKLEERLILDKLNSKDKIIICDMKGKNFSSKEFSRVLNKSIEYKQDISFVIGGSFGLSKNVLDYADTILSVSSLTFPHRLFKIILIEQIYRSFSIFNNQPYHK</sequence>
<keyword evidence="5" id="KW-0698">rRNA processing</keyword>
<dbReference type="AlphaFoldDB" id="A0A937SB06"/>
<evidence type="ECO:0000256" key="4">
    <source>
        <dbReference type="ARBA" id="ARBA00038303"/>
    </source>
</evidence>
<dbReference type="InterPro" id="IPR003742">
    <property type="entry name" value="RlmH-like"/>
</dbReference>
<dbReference type="PANTHER" id="PTHR33603">
    <property type="entry name" value="METHYLTRANSFERASE"/>
    <property type="match status" value="1"/>
</dbReference>
<protein>
    <recommendedName>
        <fullName evidence="5">Ribosomal RNA large subunit methyltransferase H</fullName>
        <ecNumber evidence="5">2.1.1.177</ecNumber>
    </recommendedName>
    <alternativeName>
        <fullName evidence="5">23S rRNA (pseudouridine1915-N3)-methyltransferase</fullName>
    </alternativeName>
    <alternativeName>
        <fullName evidence="5">23S rRNA m3Psi1915 methyltransferase</fullName>
    </alternativeName>
    <alternativeName>
        <fullName evidence="5">rRNA (pseudouridine-N3-)-methyltransferase RlmH</fullName>
    </alternativeName>
</protein>
<comment type="subunit">
    <text evidence="5">Homodimer.</text>
</comment>
<dbReference type="GO" id="GO:0005737">
    <property type="term" value="C:cytoplasm"/>
    <property type="evidence" value="ECO:0007669"/>
    <property type="project" value="UniProtKB-SubCell"/>
</dbReference>
<dbReference type="Proteomes" id="UP000705230">
    <property type="component" value="Unassembled WGS sequence"/>
</dbReference>
<evidence type="ECO:0000256" key="3">
    <source>
        <dbReference type="ARBA" id="ARBA00022691"/>
    </source>
</evidence>
<dbReference type="HAMAP" id="MF_00658">
    <property type="entry name" value="23SrRNA_methyltr_H"/>
    <property type="match status" value="1"/>
</dbReference>
<evidence type="ECO:0000256" key="2">
    <source>
        <dbReference type="ARBA" id="ARBA00022679"/>
    </source>
</evidence>
<gene>
    <name evidence="5" type="primary">rlmH</name>
    <name evidence="6" type="ORF">ISR29_05030</name>
</gene>
<comment type="similarity">
    <text evidence="4 5">Belongs to the RNA methyltransferase RlmH family.</text>
</comment>
<dbReference type="PIRSF" id="PIRSF004505">
    <property type="entry name" value="MT_bac"/>
    <property type="match status" value="1"/>
</dbReference>
<keyword evidence="3 5" id="KW-0949">S-adenosyl-L-methionine</keyword>
<dbReference type="EMBL" id="JADHSG010000007">
    <property type="protein sequence ID" value="MBL6903547.1"/>
    <property type="molecule type" value="Genomic_DNA"/>
</dbReference>
<evidence type="ECO:0000256" key="5">
    <source>
        <dbReference type="HAMAP-Rule" id="MF_00658"/>
    </source>
</evidence>
<comment type="catalytic activity">
    <reaction evidence="5">
        <text>pseudouridine(1915) in 23S rRNA + S-adenosyl-L-methionine = N(3)-methylpseudouridine(1915) in 23S rRNA + S-adenosyl-L-homocysteine + H(+)</text>
        <dbReference type="Rhea" id="RHEA:42752"/>
        <dbReference type="Rhea" id="RHEA-COMP:10221"/>
        <dbReference type="Rhea" id="RHEA-COMP:10222"/>
        <dbReference type="ChEBI" id="CHEBI:15378"/>
        <dbReference type="ChEBI" id="CHEBI:57856"/>
        <dbReference type="ChEBI" id="CHEBI:59789"/>
        <dbReference type="ChEBI" id="CHEBI:65314"/>
        <dbReference type="ChEBI" id="CHEBI:74486"/>
        <dbReference type="EC" id="2.1.1.177"/>
    </reaction>
</comment>
<dbReference type="EC" id="2.1.1.177" evidence="5"/>
<reference evidence="6" key="1">
    <citation type="submission" date="2020-10" db="EMBL/GenBank/DDBJ databases">
        <title>Microbiome of the Black Sea water column analyzed by genome centric metagenomics.</title>
        <authorList>
            <person name="Cabello-Yeves P.J."/>
            <person name="Callieri C."/>
            <person name="Picazo A."/>
            <person name="Mehrshad M."/>
            <person name="Haro-Moreno J.M."/>
            <person name="Roda-Garcia J."/>
            <person name="Dzembekova N."/>
            <person name="Slabakova V."/>
            <person name="Slabakova N."/>
            <person name="Moncheva S."/>
            <person name="Rodriguez-Valera F."/>
        </authorList>
    </citation>
    <scope>NUCLEOTIDE SEQUENCE</scope>
    <source>
        <strain evidence="6">BS30m-G43</strain>
    </source>
</reference>